<dbReference type="SUPFAM" id="SSF47473">
    <property type="entry name" value="EF-hand"/>
    <property type="match status" value="1"/>
</dbReference>
<accession>A0A7S1KNZ1</accession>
<feature type="compositionally biased region" description="Polar residues" evidence="3">
    <location>
        <begin position="1077"/>
        <end position="1092"/>
    </location>
</feature>
<keyword evidence="2" id="KW-0175">Coiled coil</keyword>
<feature type="domain" description="EF-hand" evidence="4">
    <location>
        <begin position="289"/>
        <end position="324"/>
    </location>
</feature>
<proteinExistence type="predicted"/>
<feature type="region of interest" description="Disordered" evidence="3">
    <location>
        <begin position="768"/>
        <end position="795"/>
    </location>
</feature>
<dbReference type="Pfam" id="PF13499">
    <property type="entry name" value="EF-hand_7"/>
    <property type="match status" value="1"/>
</dbReference>
<dbReference type="InterPro" id="IPR011992">
    <property type="entry name" value="EF-hand-dom_pair"/>
</dbReference>
<dbReference type="InterPro" id="IPR018247">
    <property type="entry name" value="EF_Hand_1_Ca_BS"/>
</dbReference>
<evidence type="ECO:0000259" key="4">
    <source>
        <dbReference type="PROSITE" id="PS50222"/>
    </source>
</evidence>
<evidence type="ECO:0000256" key="1">
    <source>
        <dbReference type="ARBA" id="ARBA00022837"/>
    </source>
</evidence>
<dbReference type="CDD" id="cd00051">
    <property type="entry name" value="EFh"/>
    <property type="match status" value="1"/>
</dbReference>
<feature type="compositionally biased region" description="Polar residues" evidence="3">
    <location>
        <begin position="780"/>
        <end position="792"/>
    </location>
</feature>
<feature type="region of interest" description="Disordered" evidence="3">
    <location>
        <begin position="1"/>
        <end position="48"/>
    </location>
</feature>
<feature type="region of interest" description="Disordered" evidence="3">
    <location>
        <begin position="1034"/>
        <end position="1092"/>
    </location>
</feature>
<gene>
    <name evidence="5" type="ORF">PCOS0759_LOCUS2981</name>
</gene>
<dbReference type="PROSITE" id="PS50222">
    <property type="entry name" value="EF_HAND_2"/>
    <property type="match status" value="2"/>
</dbReference>
<dbReference type="PANTHER" id="PTHR32114:SF2">
    <property type="entry name" value="ABC TRANSPORTER ABCH.3"/>
    <property type="match status" value="1"/>
</dbReference>
<dbReference type="GO" id="GO:0005509">
    <property type="term" value="F:calcium ion binding"/>
    <property type="evidence" value="ECO:0007669"/>
    <property type="project" value="InterPro"/>
</dbReference>
<feature type="coiled-coil region" evidence="2">
    <location>
        <begin position="609"/>
        <end position="720"/>
    </location>
</feature>
<feature type="coiled-coil region" evidence="2">
    <location>
        <begin position="348"/>
        <end position="574"/>
    </location>
</feature>
<feature type="compositionally biased region" description="Polar residues" evidence="3">
    <location>
        <begin position="28"/>
        <end position="48"/>
    </location>
</feature>
<name>A0A7S1KNZ1_9EUKA</name>
<dbReference type="PROSITE" id="PS00018">
    <property type="entry name" value="EF_HAND_1"/>
    <property type="match status" value="2"/>
</dbReference>
<protein>
    <recommendedName>
        <fullName evidence="4">EF-hand domain-containing protein</fullName>
    </recommendedName>
</protein>
<feature type="compositionally biased region" description="Acidic residues" evidence="3">
    <location>
        <begin position="1"/>
        <end position="25"/>
    </location>
</feature>
<sequence length="1092" mass="124565">MDNDINEESPLPQDDDMDFMADYDFEVTPSSPHKSQNNAHGSLSHQSANTLPRRELPSLDHLHSDFDNEYDDELNQMEAEFALHHHQHTANESLDDLFSPQIENNVVWEFQSSTGAFVSQNDISGQPEDDSVIISEKQILTTDQIQFQEKAEYPDDYLFDISVDSILKKRGPEIRRALDIVPMLGTIKFSEELIQKLTENQVLHLMQLNQVLLEIRHQEFLAERDERLLISRKIEEYIQKKSGPSAVSKSPRTTRRQNEELFEQVDMNRDGFISSSEFKEGMRKMGTILTDEHVKHIIDGADLNDDQKIDIHEFHGLMEMLDADEDEDGPQDTSQLQKEREKGLITQLKKMETSNSELAKERIRLQAQMKRLERELTDARGQIALLTDKYSPLEERVVSTNREIQRLEAENAQIKVENKKLDAICTAQEKDLNSSKKSHNEALASLEQNVKQFSAMSQGIPPQAPHPHDSERVVQLQTELNEHKTKLSKLEQNLENSAKDLEEHRAKCESLQEDKTKADMRSQTWQQQLEDMNLQLAQLNAKLSAQSTHHATQEEMYRNAIQSLEENVAHLHQQLEFAVQCAPSLTFDIDPLFAPMDLITPSRVESVQTARLQNHLKETEEQMESFQYEAHVLQKERDMLSTKNQHQSQAMRHYKNLVATLEDKIAECEAERDLASTKLRDLLQMLRAKEESLERLELVIPAYEQKVSNLLKDVARLKRQTEKTIKSNNHVFREHVAQSEENAELQKLLTPHDIVDCKLSSSKIIINSSRKRQRSRPSSAMSSIPNDRTTTLRSSQRDSIIIRSAFMKNSLRPRLSLPKKDDIRQRIWIIPYCNVHSIAYTLLVKKKDERWSCFEGLPSKKQLSVDSLYTIAEQISSQTLGLLSNPNKITEKGVEDSITALYRGFKQRSQRKGGKAEGVMQLQVPSNSKKNIDLCMLAEIPYIPVNVFQAHLTGAANVILTSEAAQIIQKAGNLEYAWVKISLLSDVVQRTGCTLQGEEFHPNQNSVEWREGEILNPFFARVLVHAGNGMRDLFKPAPVSRSPKSEGNLATGANGGSATPHRTRQNVWQEHKHVSAPSLNRPGSSGRNGAHL</sequence>
<evidence type="ECO:0000256" key="2">
    <source>
        <dbReference type="SAM" id="Coils"/>
    </source>
</evidence>
<dbReference type="EMBL" id="HBGD01003611">
    <property type="protein sequence ID" value="CAD9079741.1"/>
    <property type="molecule type" value="Transcribed_RNA"/>
</dbReference>
<dbReference type="InterPro" id="IPR002048">
    <property type="entry name" value="EF_hand_dom"/>
</dbReference>
<evidence type="ECO:0000256" key="3">
    <source>
        <dbReference type="SAM" id="MobiDB-lite"/>
    </source>
</evidence>
<dbReference type="AlphaFoldDB" id="A0A7S1KNZ1"/>
<evidence type="ECO:0000313" key="5">
    <source>
        <dbReference type="EMBL" id="CAD9079741.1"/>
    </source>
</evidence>
<reference evidence="5" key="1">
    <citation type="submission" date="2021-01" db="EMBL/GenBank/DDBJ databases">
        <authorList>
            <person name="Corre E."/>
            <person name="Pelletier E."/>
            <person name="Niang G."/>
            <person name="Scheremetjew M."/>
            <person name="Finn R."/>
            <person name="Kale V."/>
            <person name="Holt S."/>
            <person name="Cochrane G."/>
            <person name="Meng A."/>
            <person name="Brown T."/>
            <person name="Cohen L."/>
        </authorList>
    </citation>
    <scope>NUCLEOTIDE SEQUENCE</scope>
    <source>
        <strain evidence="5">WS</strain>
    </source>
</reference>
<dbReference type="PANTHER" id="PTHR32114">
    <property type="entry name" value="ABC TRANSPORTER ABCH.3"/>
    <property type="match status" value="1"/>
</dbReference>
<keyword evidence="1" id="KW-0106">Calcium</keyword>
<dbReference type="SMART" id="SM00054">
    <property type="entry name" value="EFh"/>
    <property type="match status" value="2"/>
</dbReference>
<dbReference type="Gene3D" id="1.10.287.1490">
    <property type="match status" value="1"/>
</dbReference>
<feature type="domain" description="EF-hand" evidence="4">
    <location>
        <begin position="253"/>
        <end position="288"/>
    </location>
</feature>
<organism evidence="5">
    <name type="scientific">Percolomonas cosmopolitus</name>
    <dbReference type="NCBI Taxonomy" id="63605"/>
    <lineage>
        <taxon>Eukaryota</taxon>
        <taxon>Discoba</taxon>
        <taxon>Heterolobosea</taxon>
        <taxon>Tetramitia</taxon>
        <taxon>Eutetramitia</taxon>
        <taxon>Percolomonadidae</taxon>
        <taxon>Percolomonas</taxon>
    </lineage>
</organism>
<dbReference type="Gene3D" id="1.10.238.10">
    <property type="entry name" value="EF-hand"/>
    <property type="match status" value="1"/>
</dbReference>